<keyword evidence="3 6" id="KW-0238">DNA-binding</keyword>
<dbReference type="GO" id="GO:0000981">
    <property type="term" value="F:DNA-binding transcription factor activity, RNA polymerase II-specific"/>
    <property type="evidence" value="ECO:0007669"/>
    <property type="project" value="TreeGrafter"/>
</dbReference>
<dbReference type="EMBL" id="JAKMXF010000110">
    <property type="protein sequence ID" value="KAI6657995.1"/>
    <property type="molecule type" value="Genomic_DNA"/>
</dbReference>
<dbReference type="PANTHER" id="PTHR11211">
    <property type="entry name" value="IROQUOIS-CLASS HOMEODOMAIN PROTEIN IRX"/>
    <property type="match status" value="1"/>
</dbReference>
<organism evidence="9 10">
    <name type="scientific">Oopsacas minuta</name>
    <dbReference type="NCBI Taxonomy" id="111878"/>
    <lineage>
        <taxon>Eukaryota</taxon>
        <taxon>Metazoa</taxon>
        <taxon>Porifera</taxon>
        <taxon>Hexactinellida</taxon>
        <taxon>Hexasterophora</taxon>
        <taxon>Lyssacinosida</taxon>
        <taxon>Leucopsacidae</taxon>
        <taxon>Oopsacas</taxon>
    </lineage>
</organism>
<gene>
    <name evidence="9" type="ORF">LOD99_15710</name>
</gene>
<dbReference type="InterPro" id="IPR008422">
    <property type="entry name" value="KN_HD"/>
</dbReference>
<evidence type="ECO:0000256" key="5">
    <source>
        <dbReference type="ARBA" id="ARBA00023242"/>
    </source>
</evidence>
<proteinExistence type="inferred from homology"/>
<evidence type="ECO:0000256" key="6">
    <source>
        <dbReference type="PROSITE-ProRule" id="PRU00108"/>
    </source>
</evidence>
<dbReference type="InterPro" id="IPR001356">
    <property type="entry name" value="HD"/>
</dbReference>
<evidence type="ECO:0000256" key="3">
    <source>
        <dbReference type="ARBA" id="ARBA00023125"/>
    </source>
</evidence>
<dbReference type="Pfam" id="PF05920">
    <property type="entry name" value="Homeobox_KN"/>
    <property type="match status" value="1"/>
</dbReference>
<comment type="caution">
    <text evidence="9">The sequence shown here is derived from an EMBL/GenBank/DDBJ whole genome shotgun (WGS) entry which is preliminary data.</text>
</comment>
<dbReference type="SUPFAM" id="SSF46689">
    <property type="entry name" value="Homeodomain-like"/>
    <property type="match status" value="1"/>
</dbReference>
<protein>
    <submittedName>
        <fullName evidence="9">Iroquois homeobox (Irx) transcription factor</fullName>
    </submittedName>
</protein>
<evidence type="ECO:0000313" key="10">
    <source>
        <dbReference type="Proteomes" id="UP001165289"/>
    </source>
</evidence>
<dbReference type="PANTHER" id="PTHR11211:SF40">
    <property type="entry name" value="MIRROR, ISOFORM C"/>
    <property type="match status" value="1"/>
</dbReference>
<dbReference type="Proteomes" id="UP001165289">
    <property type="component" value="Unassembled WGS sequence"/>
</dbReference>
<name>A0AAV7KAQ3_9METZ</name>
<keyword evidence="5 6" id="KW-0539">Nucleus</keyword>
<sequence>MAQPISANFNPVISSGGNENHSPEGTPTATSALTPTGIPTSLQRCPLHATDTSIYRYPSFVAVPATHSQQVQLTPGGNPLQNYMKQNSSPNSQNINNPTNVFNTQDFSASPFNTLQKTLQPSRNPFSPHMAAYPGVNPTLMLHENQFVGQQRFQHQQFPGLLAHHQNFTGTPRYKLTPERASPLLEWFEKHKHHPYPSRMEKISLCDITQLNYTQVSNWFANARRRMKQRQKVSDSGTPGPDSKQNRDSTFAPY</sequence>
<comment type="similarity">
    <text evidence="2">Belongs to the TALE/IRO homeobox family.</text>
</comment>
<evidence type="ECO:0000313" key="9">
    <source>
        <dbReference type="EMBL" id="KAI6657995.1"/>
    </source>
</evidence>
<evidence type="ECO:0000256" key="1">
    <source>
        <dbReference type="ARBA" id="ARBA00004123"/>
    </source>
</evidence>
<evidence type="ECO:0000256" key="2">
    <source>
        <dbReference type="ARBA" id="ARBA00008446"/>
    </source>
</evidence>
<comment type="subcellular location">
    <subcellularLocation>
        <location evidence="1 6">Nucleus</location>
    </subcellularLocation>
</comment>
<dbReference type="GO" id="GO:0000978">
    <property type="term" value="F:RNA polymerase II cis-regulatory region sequence-specific DNA binding"/>
    <property type="evidence" value="ECO:0007669"/>
    <property type="project" value="TreeGrafter"/>
</dbReference>
<keyword evidence="4 6" id="KW-0371">Homeobox</keyword>
<feature type="region of interest" description="Disordered" evidence="7">
    <location>
        <begin position="1"/>
        <end position="37"/>
    </location>
</feature>
<dbReference type="AlphaFoldDB" id="A0AAV7KAQ3"/>
<dbReference type="SMART" id="SM00389">
    <property type="entry name" value="HOX"/>
    <property type="match status" value="1"/>
</dbReference>
<dbReference type="PROSITE" id="PS50071">
    <property type="entry name" value="HOMEOBOX_2"/>
    <property type="match status" value="1"/>
</dbReference>
<evidence type="ECO:0000259" key="8">
    <source>
        <dbReference type="PROSITE" id="PS50071"/>
    </source>
</evidence>
<dbReference type="GO" id="GO:0005634">
    <property type="term" value="C:nucleus"/>
    <property type="evidence" value="ECO:0007669"/>
    <property type="project" value="UniProtKB-SubCell"/>
</dbReference>
<accession>A0AAV7KAQ3</accession>
<evidence type="ECO:0000256" key="4">
    <source>
        <dbReference type="ARBA" id="ARBA00023155"/>
    </source>
</evidence>
<feature type="domain" description="Homeobox" evidence="8">
    <location>
        <begin position="167"/>
        <end position="230"/>
    </location>
</feature>
<reference evidence="9 10" key="1">
    <citation type="journal article" date="2023" name="BMC Biol.">
        <title>The compact genome of the sponge Oopsacas minuta (Hexactinellida) is lacking key metazoan core genes.</title>
        <authorList>
            <person name="Santini S."/>
            <person name="Schenkelaars Q."/>
            <person name="Jourda C."/>
            <person name="Duchesne M."/>
            <person name="Belahbib H."/>
            <person name="Rocher C."/>
            <person name="Selva M."/>
            <person name="Riesgo A."/>
            <person name="Vervoort M."/>
            <person name="Leys S.P."/>
            <person name="Kodjabachian L."/>
            <person name="Le Bivic A."/>
            <person name="Borchiellini C."/>
            <person name="Claverie J.M."/>
            <person name="Renard E."/>
        </authorList>
    </citation>
    <scope>NUCLEOTIDE SEQUENCE [LARGE SCALE GENOMIC DNA]</scope>
    <source>
        <strain evidence="9">SPO-2</strain>
    </source>
</reference>
<dbReference type="CDD" id="cd00086">
    <property type="entry name" value="homeodomain"/>
    <property type="match status" value="1"/>
</dbReference>
<dbReference type="GO" id="GO:0048468">
    <property type="term" value="P:cell development"/>
    <property type="evidence" value="ECO:0007669"/>
    <property type="project" value="TreeGrafter"/>
</dbReference>
<feature type="DNA-binding region" description="Homeobox" evidence="6">
    <location>
        <begin position="169"/>
        <end position="231"/>
    </location>
</feature>
<feature type="region of interest" description="Disordered" evidence="7">
    <location>
        <begin position="225"/>
        <end position="254"/>
    </location>
</feature>
<dbReference type="InterPro" id="IPR009057">
    <property type="entry name" value="Homeodomain-like_sf"/>
</dbReference>
<evidence type="ECO:0000256" key="7">
    <source>
        <dbReference type="SAM" id="MobiDB-lite"/>
    </source>
</evidence>
<keyword evidence="10" id="KW-1185">Reference proteome</keyword>
<dbReference type="Gene3D" id="1.10.10.60">
    <property type="entry name" value="Homeodomain-like"/>
    <property type="match status" value="1"/>
</dbReference>